<sequence>MEAPEPYSPNDIAKIVGDILGKSVPATAISEDDVRAFCTKCGWSKLTADNSIEIFKGFDDDTIRWTTGGKFYK</sequence>
<evidence type="ECO:0000313" key="1">
    <source>
        <dbReference type="EMBL" id="CAF1285927.1"/>
    </source>
</evidence>
<dbReference type="Proteomes" id="UP000663852">
    <property type="component" value="Unassembled WGS sequence"/>
</dbReference>
<dbReference type="Proteomes" id="UP000663828">
    <property type="component" value="Unassembled WGS sequence"/>
</dbReference>
<name>A0A815CN16_ADIRI</name>
<keyword evidence="3" id="KW-1185">Reference proteome</keyword>
<proteinExistence type="predicted"/>
<evidence type="ECO:0000313" key="2">
    <source>
        <dbReference type="EMBL" id="CAF1291864.1"/>
    </source>
</evidence>
<dbReference type="AlphaFoldDB" id="A0A815CN16"/>
<protein>
    <submittedName>
        <fullName evidence="1">Uncharacterized protein</fullName>
    </submittedName>
</protein>
<accession>A0A815CN16</accession>
<dbReference type="Gene3D" id="3.90.25.10">
    <property type="entry name" value="UDP-galactose 4-epimerase, domain 1"/>
    <property type="match status" value="1"/>
</dbReference>
<reference evidence="1" key="1">
    <citation type="submission" date="2021-02" db="EMBL/GenBank/DDBJ databases">
        <authorList>
            <person name="Nowell W R."/>
        </authorList>
    </citation>
    <scope>NUCLEOTIDE SEQUENCE</scope>
</reference>
<dbReference type="OrthoDB" id="419598at2759"/>
<evidence type="ECO:0000313" key="3">
    <source>
        <dbReference type="Proteomes" id="UP000663828"/>
    </source>
</evidence>
<organism evidence="1 3">
    <name type="scientific">Adineta ricciae</name>
    <name type="common">Rotifer</name>
    <dbReference type="NCBI Taxonomy" id="249248"/>
    <lineage>
        <taxon>Eukaryota</taxon>
        <taxon>Metazoa</taxon>
        <taxon>Spiralia</taxon>
        <taxon>Gnathifera</taxon>
        <taxon>Rotifera</taxon>
        <taxon>Eurotatoria</taxon>
        <taxon>Bdelloidea</taxon>
        <taxon>Adinetida</taxon>
        <taxon>Adinetidae</taxon>
        <taxon>Adineta</taxon>
    </lineage>
</organism>
<dbReference type="EMBL" id="CAJNOR010002378">
    <property type="protein sequence ID" value="CAF1285927.1"/>
    <property type="molecule type" value="Genomic_DNA"/>
</dbReference>
<gene>
    <name evidence="2" type="ORF">EDS130_LOCUS30132</name>
    <name evidence="1" type="ORF">XAT740_LOCUS28070</name>
</gene>
<dbReference type="EMBL" id="CAJNOJ010000208">
    <property type="protein sequence ID" value="CAF1291864.1"/>
    <property type="molecule type" value="Genomic_DNA"/>
</dbReference>
<comment type="caution">
    <text evidence="1">The sequence shown here is derived from an EMBL/GenBank/DDBJ whole genome shotgun (WGS) entry which is preliminary data.</text>
</comment>